<organism evidence="2 3">
    <name type="scientific">Corchorus capsularis</name>
    <name type="common">Jute</name>
    <dbReference type="NCBI Taxonomy" id="210143"/>
    <lineage>
        <taxon>Eukaryota</taxon>
        <taxon>Viridiplantae</taxon>
        <taxon>Streptophyta</taxon>
        <taxon>Embryophyta</taxon>
        <taxon>Tracheophyta</taxon>
        <taxon>Spermatophyta</taxon>
        <taxon>Magnoliopsida</taxon>
        <taxon>eudicotyledons</taxon>
        <taxon>Gunneridae</taxon>
        <taxon>Pentapetalae</taxon>
        <taxon>rosids</taxon>
        <taxon>malvids</taxon>
        <taxon>Malvales</taxon>
        <taxon>Malvaceae</taxon>
        <taxon>Grewioideae</taxon>
        <taxon>Apeibeae</taxon>
        <taxon>Corchorus</taxon>
    </lineage>
</organism>
<feature type="compositionally biased region" description="Pro residues" evidence="1">
    <location>
        <begin position="25"/>
        <end position="39"/>
    </location>
</feature>
<dbReference type="EMBL" id="AWWV01016210">
    <property type="protein sequence ID" value="OMO50283.1"/>
    <property type="molecule type" value="Genomic_DNA"/>
</dbReference>
<protein>
    <submittedName>
        <fullName evidence="2">Uncharacterized protein</fullName>
    </submittedName>
</protein>
<reference evidence="2 3" key="1">
    <citation type="submission" date="2013-09" db="EMBL/GenBank/DDBJ databases">
        <title>Corchorus capsularis genome sequencing.</title>
        <authorList>
            <person name="Alam M."/>
            <person name="Haque M.S."/>
            <person name="Islam M.S."/>
            <person name="Emdad E.M."/>
            <person name="Islam M.M."/>
            <person name="Ahmed B."/>
            <person name="Halim A."/>
            <person name="Hossen Q.M.M."/>
            <person name="Hossain M.Z."/>
            <person name="Ahmed R."/>
            <person name="Khan M.M."/>
            <person name="Islam R."/>
            <person name="Rashid M.M."/>
            <person name="Khan S.A."/>
            <person name="Rahman M.S."/>
            <person name="Alam M."/>
        </authorList>
    </citation>
    <scope>NUCLEOTIDE SEQUENCE [LARGE SCALE GENOMIC DNA]</scope>
    <source>
        <strain evidence="3">cv. CVL-1</strain>
        <tissue evidence="2">Whole seedling</tissue>
    </source>
</reference>
<dbReference type="Gramene" id="OMO50283">
    <property type="protein sequence ID" value="OMO50283"/>
    <property type="gene ID" value="CCACVL1_30537"/>
</dbReference>
<evidence type="ECO:0000256" key="1">
    <source>
        <dbReference type="SAM" id="MobiDB-lite"/>
    </source>
</evidence>
<dbReference type="Proteomes" id="UP000188268">
    <property type="component" value="Unassembled WGS sequence"/>
</dbReference>
<dbReference type="AlphaFoldDB" id="A0A1R3FWR0"/>
<evidence type="ECO:0000313" key="3">
    <source>
        <dbReference type="Proteomes" id="UP000188268"/>
    </source>
</evidence>
<sequence length="39" mass="4110">MEGLEGWGGSLLTPHPPTNQTSPFQTPPSPSQPPKPKKG</sequence>
<name>A0A1R3FWR0_COCAP</name>
<feature type="region of interest" description="Disordered" evidence="1">
    <location>
        <begin position="1"/>
        <end position="39"/>
    </location>
</feature>
<keyword evidence="3" id="KW-1185">Reference proteome</keyword>
<evidence type="ECO:0000313" key="2">
    <source>
        <dbReference type="EMBL" id="OMO50283.1"/>
    </source>
</evidence>
<comment type="caution">
    <text evidence="2">The sequence shown here is derived from an EMBL/GenBank/DDBJ whole genome shotgun (WGS) entry which is preliminary data.</text>
</comment>
<gene>
    <name evidence="2" type="ORF">CCACVL1_30537</name>
</gene>
<proteinExistence type="predicted"/>
<accession>A0A1R3FWR0</accession>